<keyword evidence="2 5" id="KW-0479">Metal-binding</keyword>
<evidence type="ECO:0000313" key="6">
    <source>
        <dbReference type="EMBL" id="SCA55177.1"/>
    </source>
</evidence>
<dbReference type="SUPFAM" id="SSF56655">
    <property type="entry name" value="Carbohydrate phosphatase"/>
    <property type="match status" value="1"/>
</dbReference>
<reference evidence="6 7" key="1">
    <citation type="submission" date="2016-07" db="EMBL/GenBank/DDBJ databases">
        <authorList>
            <person name="Lefevre C.T."/>
        </authorList>
    </citation>
    <scope>NUCLEOTIDE SEQUENCE [LARGE SCALE GENOMIC DNA]</scope>
    <source>
        <strain evidence="6">PR1</strain>
    </source>
</reference>
<feature type="binding site" evidence="5">
    <location>
        <position position="68"/>
    </location>
    <ligand>
        <name>Mg(2+)</name>
        <dbReference type="ChEBI" id="CHEBI:18420"/>
        <label>1</label>
        <note>catalytic</note>
    </ligand>
</feature>
<dbReference type="GO" id="GO:0007165">
    <property type="term" value="P:signal transduction"/>
    <property type="evidence" value="ECO:0007669"/>
    <property type="project" value="TreeGrafter"/>
</dbReference>
<dbReference type="Gene3D" id="3.30.540.10">
    <property type="entry name" value="Fructose-1,6-Bisphosphatase, subunit A, domain 1"/>
    <property type="match status" value="1"/>
</dbReference>
<dbReference type="PRINTS" id="PR00377">
    <property type="entry name" value="IMPHPHTASES"/>
</dbReference>
<protein>
    <submittedName>
        <fullName evidence="6">Archaeal fructose-1,6-bisphosphatase and related enzyme of inositol monophosphatase family</fullName>
    </submittedName>
</protein>
<dbReference type="PROSITE" id="PS00629">
    <property type="entry name" value="IMP_1"/>
    <property type="match status" value="1"/>
</dbReference>
<feature type="binding site" evidence="5">
    <location>
        <position position="91"/>
    </location>
    <ligand>
        <name>Mg(2+)</name>
        <dbReference type="ChEBI" id="CHEBI:18420"/>
        <label>1</label>
        <note>catalytic</note>
    </ligand>
</feature>
<evidence type="ECO:0000256" key="3">
    <source>
        <dbReference type="ARBA" id="ARBA00022801"/>
    </source>
</evidence>
<keyword evidence="3" id="KW-0378">Hydrolase</keyword>
<dbReference type="InterPro" id="IPR000760">
    <property type="entry name" value="Inositol_monophosphatase-like"/>
</dbReference>
<dbReference type="EMBL" id="FLYE01000001">
    <property type="protein sequence ID" value="SCA55177.1"/>
    <property type="molecule type" value="Genomic_DNA"/>
</dbReference>
<dbReference type="Pfam" id="PF00459">
    <property type="entry name" value="Inositol_P"/>
    <property type="match status" value="1"/>
</dbReference>
<name>A0A1C3RD29_9PROT</name>
<feature type="binding site" evidence="5">
    <location>
        <position position="215"/>
    </location>
    <ligand>
        <name>Mg(2+)</name>
        <dbReference type="ChEBI" id="CHEBI:18420"/>
        <label>1</label>
        <note>catalytic</note>
    </ligand>
</feature>
<dbReference type="PANTHER" id="PTHR20854:SF4">
    <property type="entry name" value="INOSITOL-1-MONOPHOSPHATASE-RELATED"/>
    <property type="match status" value="1"/>
</dbReference>
<proteinExistence type="inferred from homology"/>
<sequence length="274" mass="30607">MKFEIDHITKIICDVAQEEIMPRWQKLAEGDIMEKSPGDLVTKADIEAEIKLTARLKDILPGSQVVGEEAVSKDPSVLNTLNSDDPIWIIDPVDGTRNFAKGDSVFGSMVALVKRGEILASWIHDPARKRTAIAELGSGATLAGKPLCVHKFTSLENMTVSLNENHQKWLKERATEDHGPLPRMAIRYGAVAHDYISLAAGEFHCAQYRRLHAWDHAPGVLLHREAGGFDKMIGSQSPYEPKIYKEDCLLLTPNEEVWEEARRYLNPGSDSYHV</sequence>
<comment type="similarity">
    <text evidence="1">Belongs to the inositol monophosphatase superfamily.</text>
</comment>
<evidence type="ECO:0000256" key="1">
    <source>
        <dbReference type="ARBA" id="ARBA00009759"/>
    </source>
</evidence>
<dbReference type="GO" id="GO:0006020">
    <property type="term" value="P:inositol metabolic process"/>
    <property type="evidence" value="ECO:0007669"/>
    <property type="project" value="TreeGrafter"/>
</dbReference>
<dbReference type="Proteomes" id="UP000231658">
    <property type="component" value="Unassembled WGS sequence"/>
</dbReference>
<dbReference type="RefSeq" id="WP_069185877.1">
    <property type="nucleotide sequence ID" value="NZ_FLYE01000001.1"/>
</dbReference>
<gene>
    <name evidence="6" type="ORF">MTBPR1_10424</name>
</gene>
<dbReference type="GO" id="GO:0046872">
    <property type="term" value="F:metal ion binding"/>
    <property type="evidence" value="ECO:0007669"/>
    <property type="project" value="UniProtKB-KW"/>
</dbReference>
<keyword evidence="7" id="KW-1185">Reference proteome</keyword>
<dbReference type="GO" id="GO:0008934">
    <property type="term" value="F:inositol monophosphate 1-phosphatase activity"/>
    <property type="evidence" value="ECO:0007669"/>
    <property type="project" value="TreeGrafter"/>
</dbReference>
<dbReference type="STRING" id="1867952.MTBPR1_10424"/>
<dbReference type="PANTHER" id="PTHR20854">
    <property type="entry name" value="INOSITOL MONOPHOSPHATASE"/>
    <property type="match status" value="1"/>
</dbReference>
<evidence type="ECO:0000256" key="5">
    <source>
        <dbReference type="PIRSR" id="PIRSR600760-2"/>
    </source>
</evidence>
<evidence type="ECO:0000256" key="2">
    <source>
        <dbReference type="ARBA" id="ARBA00022723"/>
    </source>
</evidence>
<feature type="binding site" evidence="5">
    <location>
        <position position="94"/>
    </location>
    <ligand>
        <name>Mg(2+)</name>
        <dbReference type="ChEBI" id="CHEBI:18420"/>
        <label>1</label>
        <note>catalytic</note>
    </ligand>
</feature>
<evidence type="ECO:0000313" key="7">
    <source>
        <dbReference type="Proteomes" id="UP000231658"/>
    </source>
</evidence>
<organism evidence="6 7">
    <name type="scientific">Candidatus Terasakiella magnetica</name>
    <dbReference type="NCBI Taxonomy" id="1867952"/>
    <lineage>
        <taxon>Bacteria</taxon>
        <taxon>Pseudomonadati</taxon>
        <taxon>Pseudomonadota</taxon>
        <taxon>Alphaproteobacteria</taxon>
        <taxon>Rhodospirillales</taxon>
        <taxon>Terasakiellaceae</taxon>
        <taxon>Terasakiella</taxon>
    </lineage>
</organism>
<dbReference type="OrthoDB" id="9785695at2"/>
<dbReference type="Gene3D" id="3.40.190.80">
    <property type="match status" value="1"/>
</dbReference>
<keyword evidence="4 5" id="KW-0460">Magnesium</keyword>
<accession>A0A1C3RD29</accession>
<dbReference type="InterPro" id="IPR020583">
    <property type="entry name" value="Inositol_monoP_metal-BS"/>
</dbReference>
<comment type="cofactor">
    <cofactor evidence="5">
        <name>Mg(2+)</name>
        <dbReference type="ChEBI" id="CHEBI:18420"/>
    </cofactor>
</comment>
<evidence type="ECO:0000256" key="4">
    <source>
        <dbReference type="ARBA" id="ARBA00022842"/>
    </source>
</evidence>
<dbReference type="AlphaFoldDB" id="A0A1C3RD29"/>